<comment type="caution">
    <text evidence="5">The sequence shown here is derived from an EMBL/GenBank/DDBJ whole genome shotgun (WGS) entry which is preliminary data.</text>
</comment>
<evidence type="ECO:0000256" key="2">
    <source>
        <dbReference type="ARBA" id="ARBA00093774"/>
    </source>
</evidence>
<reference evidence="5" key="1">
    <citation type="submission" date="2022-08" db="EMBL/GenBank/DDBJ databases">
        <title>Genome analysis of Corynebacteriales strain.</title>
        <authorList>
            <person name="Lee S.D."/>
        </authorList>
    </citation>
    <scope>NUCLEOTIDE SEQUENCE</scope>
    <source>
        <strain evidence="5">D3-21</strain>
    </source>
</reference>
<sequence>MTSQEGLIVSNRRSLARSSALVATLAAVALATPACASYVNSEAPSPAPVTGAVSPAPQDLQQTLQTVTNSEASLSDREAVVEGGPALAPALEAIESAQPGYGAITYQVTNVHRVGDTATATVVANSPKGVAPLQTMTWHEVDGHWQLDNAGTCLIAKTFAQFVCTPEMAAPS</sequence>
<accession>A0A9X4REJ9</accession>
<evidence type="ECO:0000256" key="1">
    <source>
        <dbReference type="ARBA" id="ARBA00022729"/>
    </source>
</evidence>
<feature type="chain" id="PRO_5040750608" evidence="3">
    <location>
        <begin position="37"/>
        <end position="172"/>
    </location>
</feature>
<dbReference type="Proteomes" id="UP001152755">
    <property type="component" value="Unassembled WGS sequence"/>
</dbReference>
<dbReference type="RefSeq" id="WP_332520334.1">
    <property type="nucleotide sequence ID" value="NZ_JANRHA010000010.1"/>
</dbReference>
<protein>
    <submittedName>
        <fullName evidence="5">Nuclear transport factor 2 family protein</fullName>
    </submittedName>
</protein>
<evidence type="ECO:0000259" key="4">
    <source>
        <dbReference type="Pfam" id="PF26580"/>
    </source>
</evidence>
<dbReference type="Pfam" id="PF26580">
    <property type="entry name" value="Mtb12_C"/>
    <property type="match status" value="1"/>
</dbReference>
<dbReference type="InterPro" id="IPR058644">
    <property type="entry name" value="Mtb12-like_C"/>
</dbReference>
<evidence type="ECO:0000313" key="6">
    <source>
        <dbReference type="Proteomes" id="UP001152755"/>
    </source>
</evidence>
<keyword evidence="1 3" id="KW-0732">Signal</keyword>
<dbReference type="EMBL" id="JANRHA010000010">
    <property type="protein sequence ID" value="MDG3016010.1"/>
    <property type="molecule type" value="Genomic_DNA"/>
</dbReference>
<keyword evidence="6" id="KW-1185">Reference proteome</keyword>
<name>A0A9X4REJ9_9ACTN</name>
<gene>
    <name evidence="5" type="ORF">NVS88_15730</name>
</gene>
<organism evidence="5 6">
    <name type="scientific">Speluncibacter jeojiensis</name>
    <dbReference type="NCBI Taxonomy" id="2710754"/>
    <lineage>
        <taxon>Bacteria</taxon>
        <taxon>Bacillati</taxon>
        <taxon>Actinomycetota</taxon>
        <taxon>Actinomycetes</taxon>
        <taxon>Mycobacteriales</taxon>
        <taxon>Speluncibacteraceae</taxon>
        <taxon>Speluncibacter</taxon>
    </lineage>
</organism>
<feature type="domain" description="Low molecular weight antigen MTB12-like C-terminal" evidence="4">
    <location>
        <begin position="55"/>
        <end position="158"/>
    </location>
</feature>
<evidence type="ECO:0000256" key="3">
    <source>
        <dbReference type="SAM" id="SignalP"/>
    </source>
</evidence>
<dbReference type="AlphaFoldDB" id="A0A9X4REJ9"/>
<proteinExistence type="inferred from homology"/>
<feature type="signal peptide" evidence="3">
    <location>
        <begin position="1"/>
        <end position="36"/>
    </location>
</feature>
<comment type="similarity">
    <text evidence="2">Belongs to the MTB12 family.</text>
</comment>
<evidence type="ECO:0000313" key="5">
    <source>
        <dbReference type="EMBL" id="MDG3016010.1"/>
    </source>
</evidence>